<dbReference type="RefSeq" id="WP_221266500.1">
    <property type="nucleotide sequence ID" value="NZ_JACHFR010000001.1"/>
</dbReference>
<keyword evidence="6" id="KW-1185">Reference proteome</keyword>
<dbReference type="KEGG" id="trc:DYE49_08235"/>
<accession>A0A840SAV1</accession>
<dbReference type="AlphaFoldDB" id="A0A840SAV1"/>
<dbReference type="EMBL" id="CP031517">
    <property type="protein sequence ID" value="QOS40444.1"/>
    <property type="molecule type" value="Genomic_DNA"/>
</dbReference>
<evidence type="ECO:0000313" key="7">
    <source>
        <dbReference type="Proteomes" id="UP000593591"/>
    </source>
</evidence>
<keyword evidence="2 4" id="KW-0378">Hydrolase</keyword>
<proteinExistence type="inferred from homology"/>
<evidence type="ECO:0000313" key="5">
    <source>
        <dbReference type="EMBL" id="QOS40444.1"/>
    </source>
</evidence>
<evidence type="ECO:0000256" key="1">
    <source>
        <dbReference type="ARBA" id="ARBA00022670"/>
    </source>
</evidence>
<dbReference type="PANTHER" id="PTHR30217">
    <property type="entry name" value="PEPTIDASE U32 FAMILY"/>
    <property type="match status" value="1"/>
</dbReference>
<evidence type="ECO:0000313" key="4">
    <source>
        <dbReference type="EMBL" id="MBB5217830.1"/>
    </source>
</evidence>
<dbReference type="PANTHER" id="PTHR30217:SF6">
    <property type="entry name" value="TRNA HYDROXYLATION PROTEIN P"/>
    <property type="match status" value="1"/>
</dbReference>
<evidence type="ECO:0000313" key="6">
    <source>
        <dbReference type="Proteomes" id="UP000578697"/>
    </source>
</evidence>
<dbReference type="Pfam" id="PF01136">
    <property type="entry name" value="Peptidase_U32"/>
    <property type="match status" value="1"/>
</dbReference>
<protein>
    <submittedName>
        <fullName evidence="4">Putative protease</fullName>
        <ecNumber evidence="4">3.4.-.-</ecNumber>
    </submittedName>
    <submittedName>
        <fullName evidence="5">U32 family peptidase</fullName>
    </submittedName>
</protein>
<dbReference type="InterPro" id="IPR051454">
    <property type="entry name" value="RNA/ubiquinone_mod_enzymes"/>
</dbReference>
<dbReference type="GO" id="GO:0006508">
    <property type="term" value="P:proteolysis"/>
    <property type="evidence" value="ECO:0007669"/>
    <property type="project" value="UniProtKB-KW"/>
</dbReference>
<keyword evidence="1 4" id="KW-0645">Protease</keyword>
<dbReference type="PROSITE" id="PS01276">
    <property type="entry name" value="PEPTIDASE_U32"/>
    <property type="match status" value="1"/>
</dbReference>
<reference evidence="4 6" key="2">
    <citation type="submission" date="2020-08" db="EMBL/GenBank/DDBJ databases">
        <title>Genomic Encyclopedia of Type Strains, Phase IV (KMG-IV): sequencing the most valuable type-strain genomes for metagenomic binning, comparative biology and taxonomic classification.</title>
        <authorList>
            <person name="Goeker M."/>
        </authorList>
    </citation>
    <scope>NUCLEOTIDE SEQUENCE [LARGE SCALE GENOMIC DNA]</scope>
    <source>
        <strain evidence="4 6">DSM 103679</strain>
    </source>
</reference>
<dbReference type="EC" id="3.4.-.-" evidence="4"/>
<organism evidence="4 6">
    <name type="scientific">Treponema rectale</name>
    <dbReference type="NCBI Taxonomy" id="744512"/>
    <lineage>
        <taxon>Bacteria</taxon>
        <taxon>Pseudomonadati</taxon>
        <taxon>Spirochaetota</taxon>
        <taxon>Spirochaetia</taxon>
        <taxon>Spirochaetales</taxon>
        <taxon>Treponemataceae</taxon>
        <taxon>Treponema</taxon>
    </lineage>
</organism>
<gene>
    <name evidence="5" type="ORF">DYE49_08235</name>
    <name evidence="4" type="ORF">HNP77_000174</name>
</gene>
<evidence type="ECO:0000256" key="3">
    <source>
        <dbReference type="ARBA" id="ARBA00038374"/>
    </source>
</evidence>
<dbReference type="EMBL" id="JACHFR010000001">
    <property type="protein sequence ID" value="MBB5217830.1"/>
    <property type="molecule type" value="Genomic_DNA"/>
</dbReference>
<sequence>MNDGIELLSPAGNVDKLKYCYTYGADAAYIGLKNFSLRVKADNFYQDEYKKVQELKQKFPGKRLHCALNISFHNDEIDRLISEIEYFKQYPIDAFIVQDLGIVPILQKHFPDAELHLSTQASCMNREAVKMYKSIGFKRVVMGREASLKEIAEIKDAVPDMEIECFVHGAMCIAYAGRCLMSAYLNGRSAQSGFCSHTCRWDYDVMAPGDIGKTIAQSGDLVLREHKRSDEYFPVYEGENFTAVLSSKDLCMIDHLAELKKAGVDSLKIEGRMKSVYYVAMITRAYRKALDALEGKISDEQARPFIDELYKVSHRAFTTAFYFDKTEADKTVSGASDSPWELAAEISSAVSEEQQQWILNKAAEMKKIRDDEYNGMCEQAKKAFDLRVEKMPDKYLPYVLPKEGWKMYPLTALNMIDKNTELELVSPDINGKRITFDDFKLVNPNTGEVYNWVCADHPCVIYTGEEIPDGTLLRSKNPEYVEGKIRDTGR</sequence>
<name>A0A840SAV1_9SPIR</name>
<dbReference type="Proteomes" id="UP000593591">
    <property type="component" value="Chromosome"/>
</dbReference>
<dbReference type="GO" id="GO:0008233">
    <property type="term" value="F:peptidase activity"/>
    <property type="evidence" value="ECO:0007669"/>
    <property type="project" value="UniProtKB-KW"/>
</dbReference>
<reference evidence="5 7" key="1">
    <citation type="submission" date="2018-08" db="EMBL/GenBank/DDBJ databases">
        <title>The first complete genome of Treponema rectale (CHPAT), a commensal spirochete of the bovine rectum.</title>
        <authorList>
            <person name="Staton G.J."/>
            <person name="Clegg S.R."/>
            <person name="Carter S.D."/>
            <person name="Radford A.D."/>
            <person name="Darby A."/>
            <person name="Hall N."/>
            <person name="Birtles R.J."/>
            <person name="Evans N.J."/>
        </authorList>
    </citation>
    <scope>NUCLEOTIDE SEQUENCE [LARGE SCALE GENOMIC DNA]</scope>
    <source>
        <strain evidence="5 7">CHPA</strain>
    </source>
</reference>
<comment type="similarity">
    <text evidence="3">Belongs to the peptidase U32 family.</text>
</comment>
<dbReference type="InterPro" id="IPR001539">
    <property type="entry name" value="Peptidase_U32"/>
</dbReference>
<dbReference type="Proteomes" id="UP000578697">
    <property type="component" value="Unassembled WGS sequence"/>
</dbReference>
<evidence type="ECO:0000256" key="2">
    <source>
        <dbReference type="ARBA" id="ARBA00022801"/>
    </source>
</evidence>